<keyword evidence="1" id="KW-0540">Nuclease</keyword>
<keyword evidence="9" id="KW-1185">Reference proteome</keyword>
<evidence type="ECO:0000313" key="9">
    <source>
        <dbReference type="Proteomes" id="UP000662314"/>
    </source>
</evidence>
<dbReference type="InterPro" id="IPR019267">
    <property type="entry name" value="CRISPR-assoc_Cas6_C"/>
</dbReference>
<dbReference type="EMBL" id="JAECZA010000295">
    <property type="protein sequence ID" value="MBH8577866.1"/>
    <property type="molecule type" value="Genomic_DNA"/>
</dbReference>
<evidence type="ECO:0000259" key="7">
    <source>
        <dbReference type="Pfam" id="PF19308"/>
    </source>
</evidence>
<sequence>MPRAATAPKRKPQVKLTPTSSVPTWADETELVGLVFDLEATAMASLYSQYSIGLHAWFLKQVQQIDPDLSAYLHDGESEKAFTISALEGQLLPSGKQLQLVANQIYHWHINALSQTVALFLKQWLTNLPKTMDLSGTILQIKQVNIAQAPTTYAQLLHSLQQESQVNLSFISPTSFRRKGNHFPLPVPENLFHSYLRRWNDFSQMPVEQETFLEWIDAGVIIHQHRLESMKVAAGKRGSVTGFTGAISLGLSRSALANTEFTQLFYALVRLAPYCGTGHKTTFGLGQTRLDWVEQRSNTSTQLLANMLAERIEELTEIFTAQRKRKGGSRTDRIASTWATVLARREMGDSLQAIASDLEMPILTVKTYVKLARKALKQNEQTASAEKIIDKPQ</sequence>
<dbReference type="AlphaFoldDB" id="A0A8J7IKM8"/>
<feature type="domain" description="CRISPR-associated protein Cas6-like N-terminal" evidence="7">
    <location>
        <begin position="41"/>
        <end position="91"/>
    </location>
</feature>
<evidence type="ECO:0000256" key="3">
    <source>
        <dbReference type="ARBA" id="ARBA00022801"/>
    </source>
</evidence>
<dbReference type="RefSeq" id="WP_214436553.1">
    <property type="nucleotide sequence ID" value="NZ_CAWPUQ010000232.1"/>
</dbReference>
<dbReference type="InterPro" id="IPR045648">
    <property type="entry name" value="CRISPR-assoc_Cas6-like_N"/>
</dbReference>
<reference evidence="8 9" key="1">
    <citation type="journal article" date="2021" name="Int. J. Syst. Evol. Microbiol.">
        <title>Amazonocrinis nigriterrae gen. nov., sp. nov., Atlanticothrix silvestris gen. nov., sp. nov. and Dendronalium phyllosphericum gen. nov., sp. nov., nostocacean cyanobacteria from Brazilian environments.</title>
        <authorList>
            <person name="Alvarenga D.O."/>
            <person name="Andreote A.P.D."/>
            <person name="Branco L.H.Z."/>
            <person name="Delbaje E."/>
            <person name="Cruz R.B."/>
            <person name="Varani A.M."/>
            <person name="Fiore M.F."/>
        </authorList>
    </citation>
    <scope>NUCLEOTIDE SEQUENCE [LARGE SCALE GENOMIC DNA]</scope>
    <source>
        <strain evidence="8 9">CENA369</strain>
    </source>
</reference>
<evidence type="ECO:0000256" key="4">
    <source>
        <dbReference type="ARBA" id="ARBA00023118"/>
    </source>
</evidence>
<dbReference type="GO" id="GO:0004519">
    <property type="term" value="F:endonuclease activity"/>
    <property type="evidence" value="ECO:0007669"/>
    <property type="project" value="UniProtKB-KW"/>
</dbReference>
<gene>
    <name evidence="8" type="primary">cas6</name>
    <name evidence="8" type="ORF">I8752_33890</name>
</gene>
<keyword evidence="4" id="KW-0051">Antiviral defense</keyword>
<feature type="domain" description="CRISPR-associated protein Cas6 C-terminal" evidence="6">
    <location>
        <begin position="168"/>
        <end position="288"/>
    </location>
</feature>
<dbReference type="Gene3D" id="3.30.70.1900">
    <property type="match status" value="1"/>
</dbReference>
<evidence type="ECO:0000256" key="2">
    <source>
        <dbReference type="ARBA" id="ARBA00022759"/>
    </source>
</evidence>
<name>A0A8J7IKM8_9NOST</name>
<dbReference type="Proteomes" id="UP000662314">
    <property type="component" value="Unassembled WGS sequence"/>
</dbReference>
<dbReference type="Gene3D" id="3.30.70.1890">
    <property type="match status" value="1"/>
</dbReference>
<dbReference type="GO" id="GO:0016788">
    <property type="term" value="F:hydrolase activity, acting on ester bonds"/>
    <property type="evidence" value="ECO:0007669"/>
    <property type="project" value="InterPro"/>
</dbReference>
<evidence type="ECO:0000313" key="8">
    <source>
        <dbReference type="EMBL" id="MBH8577866.1"/>
    </source>
</evidence>
<evidence type="ECO:0000259" key="6">
    <source>
        <dbReference type="Pfam" id="PF10040"/>
    </source>
</evidence>
<dbReference type="Pfam" id="PF19308">
    <property type="entry name" value="CRISPR_Cas6_N"/>
    <property type="match status" value="1"/>
</dbReference>
<evidence type="ECO:0000256" key="1">
    <source>
        <dbReference type="ARBA" id="ARBA00022722"/>
    </source>
</evidence>
<proteinExistence type="predicted"/>
<protein>
    <submittedName>
        <fullName evidence="8">CRISPR-associated endoribonuclease Cas6</fullName>
    </submittedName>
</protein>
<dbReference type="NCBIfam" id="TIGR01877">
    <property type="entry name" value="cas_cas6"/>
    <property type="match status" value="1"/>
</dbReference>
<dbReference type="InterPro" id="IPR010156">
    <property type="entry name" value="CRISPR-assoc_prot_Cas6"/>
</dbReference>
<dbReference type="Pfam" id="PF10040">
    <property type="entry name" value="CRISPR_Cas6"/>
    <property type="match status" value="1"/>
</dbReference>
<keyword evidence="2" id="KW-0255">Endonuclease</keyword>
<organism evidence="8 9">
    <name type="scientific">Dendronalium phyllosphericum CENA369</name>
    <dbReference type="NCBI Taxonomy" id="1725256"/>
    <lineage>
        <taxon>Bacteria</taxon>
        <taxon>Bacillati</taxon>
        <taxon>Cyanobacteriota</taxon>
        <taxon>Cyanophyceae</taxon>
        <taxon>Nostocales</taxon>
        <taxon>Nostocaceae</taxon>
        <taxon>Dendronalium</taxon>
        <taxon>Dendronalium phyllosphericum</taxon>
    </lineage>
</organism>
<dbReference type="InterPro" id="IPR045747">
    <property type="entry name" value="CRISPR-assoc_prot_Cas6_N_sf"/>
</dbReference>
<dbReference type="CDD" id="cd21141">
    <property type="entry name" value="Cas6_III-like"/>
    <property type="match status" value="1"/>
</dbReference>
<feature type="region of interest" description="Disordered" evidence="5">
    <location>
        <begin position="1"/>
        <end position="20"/>
    </location>
</feature>
<evidence type="ECO:0000256" key="5">
    <source>
        <dbReference type="SAM" id="MobiDB-lite"/>
    </source>
</evidence>
<dbReference type="GO" id="GO:0051607">
    <property type="term" value="P:defense response to virus"/>
    <property type="evidence" value="ECO:0007669"/>
    <property type="project" value="UniProtKB-KW"/>
</dbReference>
<keyword evidence="3" id="KW-0378">Hydrolase</keyword>
<comment type="caution">
    <text evidence="8">The sequence shown here is derived from an EMBL/GenBank/DDBJ whole genome shotgun (WGS) entry which is preliminary data.</text>
</comment>
<accession>A0A8J7IKM8</accession>